<dbReference type="PANTHER" id="PTHR43270:SF4">
    <property type="entry name" value="CARNOSINE DIPEPTIDASE 2, ISOFORM A"/>
    <property type="match status" value="1"/>
</dbReference>
<dbReference type="GO" id="GO:0008233">
    <property type="term" value="F:peptidase activity"/>
    <property type="evidence" value="ECO:0007669"/>
    <property type="project" value="UniProtKB-KW"/>
</dbReference>
<evidence type="ECO:0000313" key="4">
    <source>
        <dbReference type="EMBL" id="AMN47138.1"/>
    </source>
</evidence>
<dbReference type="AlphaFoldDB" id="A0A127FC21"/>
<dbReference type="Proteomes" id="UP000070250">
    <property type="component" value="Chromosome"/>
</dbReference>
<organism evidence="4 5">
    <name type="scientific">Steroidobacter denitrificans</name>
    <dbReference type="NCBI Taxonomy" id="465721"/>
    <lineage>
        <taxon>Bacteria</taxon>
        <taxon>Pseudomonadati</taxon>
        <taxon>Pseudomonadota</taxon>
        <taxon>Gammaproteobacteria</taxon>
        <taxon>Steroidobacterales</taxon>
        <taxon>Steroidobacteraceae</taxon>
        <taxon>Steroidobacter</taxon>
    </lineage>
</organism>
<dbReference type="RefSeq" id="WP_237392595.1">
    <property type="nucleotide sequence ID" value="NZ_CP011971.1"/>
</dbReference>
<dbReference type="EMBL" id="CP011971">
    <property type="protein sequence ID" value="AMN47138.1"/>
    <property type="molecule type" value="Genomic_DNA"/>
</dbReference>
<keyword evidence="5" id="KW-1185">Reference proteome</keyword>
<evidence type="ECO:0000256" key="2">
    <source>
        <dbReference type="ARBA" id="ARBA00022723"/>
    </source>
</evidence>
<evidence type="ECO:0000256" key="1">
    <source>
        <dbReference type="ARBA" id="ARBA00022670"/>
    </source>
</evidence>
<dbReference type="STRING" id="465721.ACG33_08510"/>
<proteinExistence type="predicted"/>
<dbReference type="GO" id="GO:0046872">
    <property type="term" value="F:metal ion binding"/>
    <property type="evidence" value="ECO:0007669"/>
    <property type="project" value="UniProtKB-KW"/>
</dbReference>
<dbReference type="SUPFAM" id="SSF53187">
    <property type="entry name" value="Zn-dependent exopeptidases"/>
    <property type="match status" value="1"/>
</dbReference>
<sequence length="484" mass="51754">MNTGGETGIDAQRLMRYVEAAWDESVLPALCEYIRIPNKSANFDPDWERHGHMDRAAELLRGWCAAQALPGMQVEIMRLPGRSPLLFVEVPASAGAGTDAAASGCVLMYGHMDKQPEFTGWHEGLAPWTPVIRDGRLYGRGGADDGYAVFGCLTALRALAEQGIAYARCVIIIEASEESGSPDLPVYIDALHERIGAVSLVVCLDAECGNYEQFWCTTSLRGNLIGTLRVEILSEGVHSGMASGIVPSSFRIIRSLLERIENAQTGRLIDALYVAIPEERRRQAQAAAKVLGTQVYDKLPLVENMQPVSDDPAELLLNSTWRPTLSTIGAAGLPSLQDAGNVLRPGTSLKLSFRLPPGVNPQVAARAIAQTLEHDPPCGADVRFESEPATGGWDAPASAPWLANAIQGASQAYFGKDAMYMGVGGSIPFMGMLSERYPGTQFLVTGVLGPHANAHGPNEFLEIATGKKVTACVAHVVAAHARAA</sequence>
<evidence type="ECO:0000256" key="3">
    <source>
        <dbReference type="ARBA" id="ARBA00022801"/>
    </source>
</evidence>
<keyword evidence="3" id="KW-0378">Hydrolase</keyword>
<dbReference type="Gene3D" id="3.40.630.10">
    <property type="entry name" value="Zn peptidases"/>
    <property type="match status" value="1"/>
</dbReference>
<accession>A0A127FC21</accession>
<dbReference type="PATRIC" id="fig|465721.4.peg.1811"/>
<name>A0A127FC21_STEDE</name>
<dbReference type="Pfam" id="PF01546">
    <property type="entry name" value="Peptidase_M20"/>
    <property type="match status" value="1"/>
</dbReference>
<protein>
    <submittedName>
        <fullName evidence="4">Peptidase M20</fullName>
    </submittedName>
</protein>
<dbReference type="InterPro" id="IPR002933">
    <property type="entry name" value="Peptidase_M20"/>
</dbReference>
<dbReference type="PANTHER" id="PTHR43270">
    <property type="entry name" value="BETA-ALA-HIS DIPEPTIDASE"/>
    <property type="match status" value="1"/>
</dbReference>
<dbReference type="Gene3D" id="3.30.70.360">
    <property type="match status" value="1"/>
</dbReference>
<dbReference type="KEGG" id="sdf:ACG33_08510"/>
<dbReference type="InterPro" id="IPR051458">
    <property type="entry name" value="Cyt/Met_Dipeptidase"/>
</dbReference>
<dbReference type="GO" id="GO:0006508">
    <property type="term" value="P:proteolysis"/>
    <property type="evidence" value="ECO:0007669"/>
    <property type="project" value="UniProtKB-KW"/>
</dbReference>
<keyword evidence="2" id="KW-0479">Metal-binding</keyword>
<gene>
    <name evidence="4" type="ORF">ACG33_08510</name>
</gene>
<evidence type="ECO:0000313" key="5">
    <source>
        <dbReference type="Proteomes" id="UP000070250"/>
    </source>
</evidence>
<keyword evidence="1" id="KW-0645">Protease</keyword>
<reference evidence="4 5" key="1">
    <citation type="submission" date="2015-06" db="EMBL/GenBank/DDBJ databases">
        <title>A Comprehensive Approach to Explore the Metabolic and Phylogenetic Diversity of Bacterial Steroid Degradation in the Environment: Testosterone as an Example.</title>
        <authorList>
            <person name="Yang F.-C."/>
            <person name="Chen Y.-L."/>
            <person name="Yu C.-P."/>
            <person name="Tang S.-L."/>
            <person name="Wang P.-H."/>
            <person name="Ismail W."/>
            <person name="Wang C.-H."/>
            <person name="Yang C.-Y."/>
            <person name="Chiang Y.-R."/>
        </authorList>
    </citation>
    <scope>NUCLEOTIDE SEQUENCE [LARGE SCALE GENOMIC DNA]</scope>
    <source>
        <strain evidence="4 5">DSM 18526</strain>
    </source>
</reference>